<dbReference type="EMBL" id="JAMKPW020000003">
    <property type="protein sequence ID" value="KAK8219854.1"/>
    <property type="molecule type" value="Genomic_DNA"/>
</dbReference>
<dbReference type="Proteomes" id="UP001320706">
    <property type="component" value="Unassembled WGS sequence"/>
</dbReference>
<gene>
    <name evidence="1" type="ORF">M8818_000828</name>
</gene>
<organism evidence="1 2">
    <name type="scientific">Zalaria obscura</name>
    <dbReference type="NCBI Taxonomy" id="2024903"/>
    <lineage>
        <taxon>Eukaryota</taxon>
        <taxon>Fungi</taxon>
        <taxon>Dikarya</taxon>
        <taxon>Ascomycota</taxon>
        <taxon>Pezizomycotina</taxon>
        <taxon>Dothideomycetes</taxon>
        <taxon>Dothideomycetidae</taxon>
        <taxon>Dothideales</taxon>
        <taxon>Zalariaceae</taxon>
        <taxon>Zalaria</taxon>
    </lineage>
</organism>
<evidence type="ECO:0000313" key="1">
    <source>
        <dbReference type="EMBL" id="KAK8219854.1"/>
    </source>
</evidence>
<accession>A0ACC3SMI6</accession>
<evidence type="ECO:0000313" key="2">
    <source>
        <dbReference type="Proteomes" id="UP001320706"/>
    </source>
</evidence>
<protein>
    <submittedName>
        <fullName evidence="1">Uncharacterized protein</fullName>
    </submittedName>
</protein>
<sequence length="212" mass="24098">MSERLYTSTCYSRSTARSVHHGQQNSLSWTVKCTELWHCAESIWSVFCEGLAGGFSSNAAGRMSLTAPRRAPTPFEEPADYQHYWTKTHGTWCRLKSWIKYQLHITNRRSIKRGERCSLAPLKPAGRSVIPRSEPFDEVNGLKLYAFSAAEYVNSFAGHYSDSYKAVVAPPKKVVQLFTETPVQLYDSMHPPKELKTLDWMNATTVKPDEDD</sequence>
<keyword evidence="2" id="KW-1185">Reference proteome</keyword>
<reference evidence="1" key="1">
    <citation type="submission" date="2024-02" db="EMBL/GenBank/DDBJ databases">
        <title>Metagenome Assembled Genome of Zalaria obscura JY119.</title>
        <authorList>
            <person name="Vighnesh L."/>
            <person name="Jagadeeshwari U."/>
            <person name="Venkata Ramana C."/>
            <person name="Sasikala C."/>
        </authorList>
    </citation>
    <scope>NUCLEOTIDE SEQUENCE</scope>
    <source>
        <strain evidence="1">JY119</strain>
    </source>
</reference>
<proteinExistence type="predicted"/>
<name>A0ACC3SMI6_9PEZI</name>
<comment type="caution">
    <text evidence="1">The sequence shown here is derived from an EMBL/GenBank/DDBJ whole genome shotgun (WGS) entry which is preliminary data.</text>
</comment>